<feature type="non-terminal residue" evidence="4">
    <location>
        <position position="1"/>
    </location>
</feature>
<reference evidence="4" key="1">
    <citation type="submission" date="2021-04" db="EMBL/GenBank/DDBJ databases">
        <authorList>
            <consortium name="Molecular Ecology Group"/>
        </authorList>
    </citation>
    <scope>NUCLEOTIDE SEQUENCE</scope>
</reference>
<evidence type="ECO:0000313" key="5">
    <source>
        <dbReference type="Proteomes" id="UP000678393"/>
    </source>
</evidence>
<comment type="caution">
    <text evidence="4">The sequence shown here is derived from an EMBL/GenBank/DDBJ whole genome shotgun (WGS) entry which is preliminary data.</text>
</comment>
<dbReference type="PANTHER" id="PTHR16095">
    <property type="entry name" value="TRANSMEMBRANE PROTEIN 143 FAMILY MEMBER"/>
    <property type="match status" value="1"/>
</dbReference>
<feature type="region of interest" description="Disordered" evidence="2">
    <location>
        <begin position="35"/>
        <end position="78"/>
    </location>
</feature>
<dbReference type="Proteomes" id="UP000678393">
    <property type="component" value="Unassembled WGS sequence"/>
</dbReference>
<evidence type="ECO:0000256" key="3">
    <source>
        <dbReference type="SAM" id="Phobius"/>
    </source>
</evidence>
<feature type="compositionally biased region" description="Low complexity" evidence="2">
    <location>
        <begin position="35"/>
        <end position="51"/>
    </location>
</feature>
<protein>
    <submittedName>
        <fullName evidence="4">Uncharacterized protein</fullName>
    </submittedName>
</protein>
<evidence type="ECO:0000313" key="4">
    <source>
        <dbReference type="EMBL" id="CAG5129220.1"/>
    </source>
</evidence>
<feature type="non-terminal residue" evidence="4">
    <location>
        <position position="311"/>
    </location>
</feature>
<gene>
    <name evidence="4" type="ORF">CUNI_LOCUS14778</name>
</gene>
<keyword evidence="3" id="KW-0472">Membrane</keyword>
<dbReference type="InterPro" id="IPR022227">
    <property type="entry name" value="DUF3754"/>
</dbReference>
<dbReference type="OrthoDB" id="2020015at2759"/>
<keyword evidence="3" id="KW-0812">Transmembrane</keyword>
<organism evidence="4 5">
    <name type="scientific">Candidula unifasciata</name>
    <dbReference type="NCBI Taxonomy" id="100452"/>
    <lineage>
        <taxon>Eukaryota</taxon>
        <taxon>Metazoa</taxon>
        <taxon>Spiralia</taxon>
        <taxon>Lophotrochozoa</taxon>
        <taxon>Mollusca</taxon>
        <taxon>Gastropoda</taxon>
        <taxon>Heterobranchia</taxon>
        <taxon>Euthyneura</taxon>
        <taxon>Panpulmonata</taxon>
        <taxon>Eupulmonata</taxon>
        <taxon>Stylommatophora</taxon>
        <taxon>Helicina</taxon>
        <taxon>Helicoidea</taxon>
        <taxon>Geomitridae</taxon>
        <taxon>Candidula</taxon>
    </lineage>
</organism>
<evidence type="ECO:0000256" key="1">
    <source>
        <dbReference type="ARBA" id="ARBA00022553"/>
    </source>
</evidence>
<keyword evidence="5" id="KW-1185">Reference proteome</keyword>
<evidence type="ECO:0000256" key="2">
    <source>
        <dbReference type="SAM" id="MobiDB-lite"/>
    </source>
</evidence>
<dbReference type="PANTHER" id="PTHR16095:SF11">
    <property type="entry name" value="TRANSMEMBRANE PROTEIN 143"/>
    <property type="match status" value="1"/>
</dbReference>
<keyword evidence="3" id="KW-1133">Transmembrane helix</keyword>
<dbReference type="AlphaFoldDB" id="A0A8S3ZN46"/>
<dbReference type="Pfam" id="PF12576">
    <property type="entry name" value="DUF3754"/>
    <property type="match status" value="1"/>
</dbReference>
<proteinExistence type="predicted"/>
<sequence length="311" mass="35294">PSKIKIKWLTRGSSLQQRDLRFWCQDQALRCFSTSAESSSSTAARDSTSPPASAPPAAVPPADTQKHTPNDGTDQRESYIPLTRQSLVRYLIEDKEILTKDEKKLFSDFVRALDIVLANKYHGVLEDLKILFDPCNPDKETLKSRELSRKEKLDNEFTLLQLLDDVLARASFRDLPSKTLDQLLRTHETRGQVRVSVDPNRYDVLRFWALGHEVPKVQLSFLERSLQRLLRRSSKKPVEYYKRVVVALRLKMDTKLILKAFKEVPVDGIEMLLPDGRIHMSFADKTLLVSSTAVAGVGILAKLVAYLAGVY</sequence>
<feature type="transmembrane region" description="Helical" evidence="3">
    <location>
        <begin position="287"/>
        <end position="308"/>
    </location>
</feature>
<keyword evidence="1" id="KW-0597">Phosphoprotein</keyword>
<accession>A0A8S3ZN46</accession>
<feature type="compositionally biased region" description="Basic and acidic residues" evidence="2">
    <location>
        <begin position="64"/>
        <end position="77"/>
    </location>
</feature>
<name>A0A8S3ZN46_9EUPU</name>
<dbReference type="EMBL" id="CAJHNH020003402">
    <property type="protein sequence ID" value="CAG5129220.1"/>
    <property type="molecule type" value="Genomic_DNA"/>
</dbReference>